<accession>A0ABN8HRL5</accession>
<reference evidence="1" key="1">
    <citation type="submission" date="2022-03" db="EMBL/GenBank/DDBJ databases">
        <authorList>
            <person name="Martin H S."/>
        </authorList>
    </citation>
    <scope>NUCLEOTIDE SEQUENCE</scope>
</reference>
<proteinExistence type="predicted"/>
<name>A0ABN8HRL5_9NEOP</name>
<evidence type="ECO:0000313" key="1">
    <source>
        <dbReference type="EMBL" id="CAH2036139.1"/>
    </source>
</evidence>
<sequence>MCGRAALALPPAAVTLPAPGGVGNTRDANPATETARTLCHLHTAARMHTNTQPSHLSSLSHHPVVGDITREMFR</sequence>
<feature type="non-terminal residue" evidence="1">
    <location>
        <position position="74"/>
    </location>
</feature>
<evidence type="ECO:0008006" key="3">
    <source>
        <dbReference type="Google" id="ProtNLM"/>
    </source>
</evidence>
<protein>
    <recommendedName>
        <fullName evidence="3">Secreted protein</fullName>
    </recommendedName>
</protein>
<dbReference type="EMBL" id="OW152813">
    <property type="protein sequence ID" value="CAH2036139.1"/>
    <property type="molecule type" value="Genomic_DNA"/>
</dbReference>
<gene>
    <name evidence="1" type="ORF">IPOD504_LOCUS860</name>
</gene>
<evidence type="ECO:0000313" key="2">
    <source>
        <dbReference type="Proteomes" id="UP000837857"/>
    </source>
</evidence>
<keyword evidence="2" id="KW-1185">Reference proteome</keyword>
<organism evidence="1 2">
    <name type="scientific">Iphiclides podalirius</name>
    <name type="common">scarce swallowtail</name>
    <dbReference type="NCBI Taxonomy" id="110791"/>
    <lineage>
        <taxon>Eukaryota</taxon>
        <taxon>Metazoa</taxon>
        <taxon>Ecdysozoa</taxon>
        <taxon>Arthropoda</taxon>
        <taxon>Hexapoda</taxon>
        <taxon>Insecta</taxon>
        <taxon>Pterygota</taxon>
        <taxon>Neoptera</taxon>
        <taxon>Endopterygota</taxon>
        <taxon>Lepidoptera</taxon>
        <taxon>Glossata</taxon>
        <taxon>Ditrysia</taxon>
        <taxon>Papilionoidea</taxon>
        <taxon>Papilionidae</taxon>
        <taxon>Papilioninae</taxon>
        <taxon>Iphiclides</taxon>
    </lineage>
</organism>
<dbReference type="Proteomes" id="UP000837857">
    <property type="component" value="Chromosome 1"/>
</dbReference>